<dbReference type="KEGG" id="vg:55412170"/>
<dbReference type="EMBL" id="AP013539">
    <property type="protein sequence ID" value="BAQ94004.1"/>
    <property type="molecule type" value="Genomic_DNA"/>
</dbReference>
<accession>A0A6S4PLB0</accession>
<dbReference type="RefSeq" id="YP_009778062.1">
    <property type="nucleotide sequence ID" value="NC_047710.1"/>
</dbReference>
<organism evidence="1 2">
    <name type="scientific">uncultured phage_MedDCM-OCT-S28-C3</name>
    <dbReference type="NCBI Taxonomy" id="2740802"/>
    <lineage>
        <taxon>Viruses</taxon>
        <taxon>Duplodnaviria</taxon>
        <taxon>Heunggongvirae</taxon>
        <taxon>Uroviricota</taxon>
        <taxon>Caudoviricetes</taxon>
        <taxon>Autographivirales</taxon>
        <taxon>Pedosvirus</taxon>
        <taxon>Pedosvirus S28C3</taxon>
    </lineage>
</organism>
<keyword evidence="2" id="KW-1185">Reference proteome</keyword>
<dbReference type="Proteomes" id="UP000505087">
    <property type="component" value="Segment"/>
</dbReference>
<sequence length="47" mass="5611">MMTDLQFARLVIELDKHPHKDEIIELMHQQIDDENSIRYLSEDADTI</sequence>
<protein>
    <submittedName>
        <fullName evidence="1">Uncharacterized protein</fullName>
    </submittedName>
</protein>
<evidence type="ECO:0000313" key="1">
    <source>
        <dbReference type="EMBL" id="BAQ94004.1"/>
    </source>
</evidence>
<reference evidence="1 2" key="1">
    <citation type="journal article" date="2013" name="PLoS Genet.">
        <title>Expanding the Marine Virosphere Using Metagenomics.</title>
        <authorList>
            <person name="Mizuno C.M."/>
            <person name="Rodriguez-Valera F."/>
            <person name="Kimes N.E."/>
            <person name="Ghai R."/>
        </authorList>
    </citation>
    <scope>NUCLEOTIDE SEQUENCE [LARGE SCALE GENOMIC DNA]</scope>
    <source>
        <strain evidence="1">UvMED-CGR-U-MedDCM-OCT-S28-C3</strain>
    </source>
</reference>
<name>A0A6S4PLB0_9CAUD</name>
<evidence type="ECO:0000313" key="2">
    <source>
        <dbReference type="Proteomes" id="UP000505087"/>
    </source>
</evidence>
<proteinExistence type="predicted"/>
<dbReference type="GeneID" id="55412170"/>